<keyword evidence="3" id="KW-1185">Reference proteome</keyword>
<dbReference type="InterPro" id="IPR036047">
    <property type="entry name" value="F-box-like_dom_sf"/>
</dbReference>
<evidence type="ECO:0000259" key="1">
    <source>
        <dbReference type="PROSITE" id="PS50181"/>
    </source>
</evidence>
<gene>
    <name evidence="2" type="ORF">TRAPUB_11564</name>
</gene>
<reference evidence="2 3" key="1">
    <citation type="submission" date="2016-10" db="EMBL/GenBank/DDBJ databases">
        <title>Genome sequence of the basidiomycete white-rot fungus Trametes pubescens.</title>
        <authorList>
            <person name="Makela M.R."/>
            <person name="Granchi Z."/>
            <person name="Peng M."/>
            <person name="De Vries R.P."/>
            <person name="Grigoriev I."/>
            <person name="Riley R."/>
            <person name="Hilden K."/>
        </authorList>
    </citation>
    <scope>NUCLEOTIDE SEQUENCE [LARGE SCALE GENOMIC DNA]</scope>
    <source>
        <strain evidence="2 3">FBCC735</strain>
    </source>
</reference>
<dbReference type="AlphaFoldDB" id="A0A1M2VWG7"/>
<dbReference type="OrthoDB" id="2751265at2759"/>
<dbReference type="OMA" id="CALIRNT"/>
<dbReference type="STRING" id="154538.A0A1M2VWG7"/>
<sequence length="535" mass="59693">MGSPDYQTKGTEHRRALQQKADLERLNLTTIQNANLPIHTLPAEVLLQIFQHFLPSYRSFPANSKTTDKSICPWARLMGVCRHWRALIKNDAYFWRDIEVRSKYVQWLSLALRRSGDAPVRVTLFRNLKTALPLLMEHPDNIEALSFEGSIHDPGVASILSWPSSILHSLEVSLEKSYHPTRSTLPLFNCGSPRLVKLALTRVSLPWSASILADLEVLSLTHCQLSTPPLPFEDFLDVLERGQKLRNLCLKHFLSAALSPKTSSPASWHGRCITLPSLHRLACHDAPARVAQLLAHIHTPAIVEIELEGKWDTLDAPSIAGATLSSLLPADLARVPALQSISSAALEVGHEGRKLHGSSSSHIDLRFFLHKPPASWARELEEEVRRLPIVFGAALTKLELSGDLDFSPGTWDAVFEAFPGLQTLSLHHVRSGDLLALPAGLFGSLQSGSAATGEAHVGAHCPALKELTLYPVWWKLQTVDAVLECLRFRVAKGARRLERLSLGAESRLPESVDIEDERNREQFREFIDEIVLWYW</sequence>
<dbReference type="PROSITE" id="PS50181">
    <property type="entry name" value="FBOX"/>
    <property type="match status" value="1"/>
</dbReference>
<dbReference type="Pfam" id="PF12937">
    <property type="entry name" value="F-box-like"/>
    <property type="match status" value="1"/>
</dbReference>
<protein>
    <recommendedName>
        <fullName evidence="1">F-box domain-containing protein</fullName>
    </recommendedName>
</protein>
<accession>A0A1M2VWG7</accession>
<evidence type="ECO:0000313" key="3">
    <source>
        <dbReference type="Proteomes" id="UP000184267"/>
    </source>
</evidence>
<dbReference type="SUPFAM" id="SSF81383">
    <property type="entry name" value="F-box domain"/>
    <property type="match status" value="1"/>
</dbReference>
<dbReference type="Gene3D" id="3.80.10.10">
    <property type="entry name" value="Ribonuclease Inhibitor"/>
    <property type="match status" value="1"/>
</dbReference>
<dbReference type="Proteomes" id="UP000184267">
    <property type="component" value="Unassembled WGS sequence"/>
</dbReference>
<organism evidence="2 3">
    <name type="scientific">Trametes pubescens</name>
    <name type="common">White-rot fungus</name>
    <dbReference type="NCBI Taxonomy" id="154538"/>
    <lineage>
        <taxon>Eukaryota</taxon>
        <taxon>Fungi</taxon>
        <taxon>Dikarya</taxon>
        <taxon>Basidiomycota</taxon>
        <taxon>Agaricomycotina</taxon>
        <taxon>Agaricomycetes</taxon>
        <taxon>Polyporales</taxon>
        <taxon>Polyporaceae</taxon>
        <taxon>Trametes</taxon>
    </lineage>
</organism>
<comment type="caution">
    <text evidence="2">The sequence shown here is derived from an EMBL/GenBank/DDBJ whole genome shotgun (WGS) entry which is preliminary data.</text>
</comment>
<proteinExistence type="predicted"/>
<name>A0A1M2VWG7_TRAPU</name>
<dbReference type="InterPro" id="IPR001810">
    <property type="entry name" value="F-box_dom"/>
</dbReference>
<dbReference type="InterPro" id="IPR032675">
    <property type="entry name" value="LRR_dom_sf"/>
</dbReference>
<dbReference type="Gene3D" id="1.20.1280.50">
    <property type="match status" value="1"/>
</dbReference>
<dbReference type="EMBL" id="MNAD01000557">
    <property type="protein sequence ID" value="OJT11918.1"/>
    <property type="molecule type" value="Genomic_DNA"/>
</dbReference>
<evidence type="ECO:0000313" key="2">
    <source>
        <dbReference type="EMBL" id="OJT11918.1"/>
    </source>
</evidence>
<feature type="domain" description="F-box" evidence="1">
    <location>
        <begin position="35"/>
        <end position="98"/>
    </location>
</feature>
<dbReference type="SUPFAM" id="SSF52047">
    <property type="entry name" value="RNI-like"/>
    <property type="match status" value="1"/>
</dbReference>